<proteinExistence type="predicted"/>
<dbReference type="GO" id="GO:0045505">
    <property type="term" value="F:dynein intermediate chain binding"/>
    <property type="evidence" value="ECO:0007669"/>
    <property type="project" value="TreeGrafter"/>
</dbReference>
<accession>A0A4U0WW01</accession>
<dbReference type="InterPro" id="IPR038586">
    <property type="entry name" value="Tctex-1-like_sf"/>
</dbReference>
<dbReference type="PANTHER" id="PTHR21255">
    <property type="entry name" value="T-COMPLEX-ASSOCIATED-TESTIS-EXPRESSED 1/ DYNEIN LIGHT CHAIN"/>
    <property type="match status" value="1"/>
</dbReference>
<dbReference type="Proteomes" id="UP000309340">
    <property type="component" value="Unassembled WGS sequence"/>
</dbReference>
<dbReference type="GO" id="GO:0005737">
    <property type="term" value="C:cytoplasm"/>
    <property type="evidence" value="ECO:0007669"/>
    <property type="project" value="TreeGrafter"/>
</dbReference>
<name>A0A4U0WW01_9PEZI</name>
<dbReference type="EMBL" id="NAJQ01000625">
    <property type="protein sequence ID" value="TKA66713.1"/>
    <property type="molecule type" value="Genomic_DNA"/>
</dbReference>
<dbReference type="AlphaFoldDB" id="A0A4U0WW01"/>
<organism evidence="1 2">
    <name type="scientific">Friedmanniomyces simplex</name>
    <dbReference type="NCBI Taxonomy" id="329884"/>
    <lineage>
        <taxon>Eukaryota</taxon>
        <taxon>Fungi</taxon>
        <taxon>Dikarya</taxon>
        <taxon>Ascomycota</taxon>
        <taxon>Pezizomycotina</taxon>
        <taxon>Dothideomycetes</taxon>
        <taxon>Dothideomycetidae</taxon>
        <taxon>Mycosphaerellales</taxon>
        <taxon>Teratosphaeriaceae</taxon>
        <taxon>Friedmanniomyces</taxon>
    </lineage>
</organism>
<reference evidence="1 2" key="1">
    <citation type="submission" date="2017-03" db="EMBL/GenBank/DDBJ databases">
        <title>Genomes of endolithic fungi from Antarctica.</title>
        <authorList>
            <person name="Coleine C."/>
            <person name="Masonjones S."/>
            <person name="Stajich J.E."/>
        </authorList>
    </citation>
    <scope>NUCLEOTIDE SEQUENCE [LARGE SCALE GENOMIC DNA]</scope>
    <source>
        <strain evidence="1 2">CCFEE 5184</strain>
    </source>
</reference>
<protein>
    <recommendedName>
        <fullName evidence="3">Dynein light chain Tctex-type</fullName>
    </recommendedName>
</protein>
<dbReference type="Gene3D" id="3.30.1140.40">
    <property type="entry name" value="Tctex-1"/>
    <property type="match status" value="1"/>
</dbReference>
<dbReference type="STRING" id="329884.A0A4U0WW01"/>
<dbReference type="GO" id="GO:0007018">
    <property type="term" value="P:microtubule-based movement"/>
    <property type="evidence" value="ECO:0007669"/>
    <property type="project" value="TreeGrafter"/>
</dbReference>
<keyword evidence="2" id="KW-1185">Reference proteome</keyword>
<comment type="caution">
    <text evidence="1">The sequence shown here is derived from an EMBL/GenBank/DDBJ whole genome shotgun (WGS) entry which is preliminary data.</text>
</comment>
<evidence type="ECO:0000313" key="2">
    <source>
        <dbReference type="Proteomes" id="UP000309340"/>
    </source>
</evidence>
<dbReference type="Pfam" id="PF03645">
    <property type="entry name" value="Tctex-1"/>
    <property type="match status" value="1"/>
</dbReference>
<evidence type="ECO:0008006" key="3">
    <source>
        <dbReference type="Google" id="ProtNLM"/>
    </source>
</evidence>
<dbReference type="OrthoDB" id="10059120at2759"/>
<evidence type="ECO:0000313" key="1">
    <source>
        <dbReference type="EMBL" id="TKA66713.1"/>
    </source>
</evidence>
<dbReference type="PANTHER" id="PTHR21255:SF4">
    <property type="entry name" value="DYNEIN LIGHT CHAIN TCTEX-TYPE"/>
    <property type="match status" value="1"/>
</dbReference>
<gene>
    <name evidence="1" type="ORF">B0A55_09996</name>
</gene>
<dbReference type="InterPro" id="IPR005334">
    <property type="entry name" value="Tctex-1-like"/>
</dbReference>
<dbReference type="GO" id="GO:0005868">
    <property type="term" value="C:cytoplasmic dynein complex"/>
    <property type="evidence" value="ECO:0007669"/>
    <property type="project" value="TreeGrafter"/>
</dbReference>
<sequence>MANSPVAQTRLKQICNDACDSTLSTASAYDHAQTAQWNNSIINSILKALISESSTSETSPKYKFCVNSTIIQHLSDPRPAGASETGAQTEVEGEGVVMGESGAAKKVGRRGMHSASGAYWNNEKDGMWSHKYEGGEAKGMDIVVSVMWIAV</sequence>
<dbReference type="CDD" id="cd21456">
    <property type="entry name" value="DLC-like_SpDlc1-like"/>
    <property type="match status" value="1"/>
</dbReference>